<reference evidence="1" key="1">
    <citation type="submission" date="2019-08" db="EMBL/GenBank/DDBJ databases">
        <authorList>
            <person name="Busch A."/>
        </authorList>
    </citation>
    <scope>NUCLEOTIDE SEQUENCE</scope>
    <source>
        <strain evidence="1">17T1429</strain>
    </source>
</reference>
<dbReference type="Pfam" id="PF02839">
    <property type="entry name" value="CBM_5_12"/>
    <property type="match status" value="2"/>
</dbReference>
<dbReference type="GO" id="GO:0005576">
    <property type="term" value="C:extracellular region"/>
    <property type="evidence" value="ECO:0007669"/>
    <property type="project" value="InterPro"/>
</dbReference>
<evidence type="ECO:0000313" key="1">
    <source>
        <dbReference type="EMBL" id="NDR89431.1"/>
    </source>
</evidence>
<dbReference type="SUPFAM" id="SSF51445">
    <property type="entry name" value="(Trans)glycosidases"/>
    <property type="match status" value="1"/>
</dbReference>
<dbReference type="InterPro" id="IPR001223">
    <property type="entry name" value="Glyco_hydro18_cat"/>
</dbReference>
<protein>
    <submittedName>
        <fullName evidence="1">Uncharacterized protein</fullName>
    </submittedName>
</protein>
<dbReference type="PROSITE" id="PS51910">
    <property type="entry name" value="GH18_2"/>
    <property type="match status" value="1"/>
</dbReference>
<accession>A0A6B2JC61</accession>
<dbReference type="Gene3D" id="2.10.10.20">
    <property type="entry name" value="Carbohydrate-binding module superfamily 5/12"/>
    <property type="match status" value="2"/>
</dbReference>
<dbReference type="GO" id="GO:0005975">
    <property type="term" value="P:carbohydrate metabolic process"/>
    <property type="evidence" value="ECO:0007669"/>
    <property type="project" value="InterPro"/>
</dbReference>
<dbReference type="AlphaFoldDB" id="A0A6B2JC61"/>
<reference evidence="1" key="2">
    <citation type="submission" date="2020-02" db="EMBL/GenBank/DDBJ databases">
        <title>Using affinity propagation clustering for identifying bacterial clades and subclades with whole-genome sequences of Francisella tularensis.</title>
        <authorList>
            <person name="Homeier-Bachmann T."/>
            <person name="Abdel-Glil M.Y."/>
            <person name="Hackbart A."/>
            <person name="Hotzel H."/>
            <person name="Tomaso H."/>
        </authorList>
    </citation>
    <scope>NUCLEOTIDE SEQUENCE</scope>
    <source>
        <strain evidence="1">17T1429</strain>
    </source>
</reference>
<dbReference type="GO" id="GO:0004553">
    <property type="term" value="F:hydrolase activity, hydrolyzing O-glycosyl compounds"/>
    <property type="evidence" value="ECO:0007669"/>
    <property type="project" value="InterPro"/>
</dbReference>
<proteinExistence type="predicted"/>
<dbReference type="InterPro" id="IPR036573">
    <property type="entry name" value="CBM_sf_5/12"/>
</dbReference>
<dbReference type="SUPFAM" id="SSF51055">
    <property type="entry name" value="Carbohydrate binding domain"/>
    <property type="match status" value="2"/>
</dbReference>
<dbReference type="CDD" id="cd12215">
    <property type="entry name" value="ChiC_BD"/>
    <property type="match status" value="2"/>
</dbReference>
<dbReference type="RefSeq" id="WP_003017051.1">
    <property type="nucleotide sequence ID" value="NZ_CP024807.1"/>
</dbReference>
<dbReference type="Gene3D" id="3.20.20.80">
    <property type="entry name" value="Glycosidases"/>
    <property type="match status" value="1"/>
</dbReference>
<dbReference type="GO" id="GO:0030246">
    <property type="term" value="F:carbohydrate binding"/>
    <property type="evidence" value="ECO:0007669"/>
    <property type="project" value="InterPro"/>
</dbReference>
<gene>
    <name evidence="1" type="ORF">FWJ04_07395</name>
</gene>
<comment type="caution">
    <text evidence="1">The sequence shown here is derived from an EMBL/GenBank/DDBJ whole genome shotgun (WGS) entry which is preliminary data.</text>
</comment>
<name>A0A6B2JC61_FRATU</name>
<dbReference type="InterPro" id="IPR003610">
    <property type="entry name" value="CBM5/12"/>
</dbReference>
<dbReference type="EMBL" id="JAAGKH010000061">
    <property type="protein sequence ID" value="NDR89431.1"/>
    <property type="molecule type" value="Genomic_DNA"/>
</dbReference>
<dbReference type="InterPro" id="IPR017853">
    <property type="entry name" value="GH"/>
</dbReference>
<organism evidence="1">
    <name type="scientific">Francisella tularensis subsp. holarctica</name>
    <dbReference type="NCBI Taxonomy" id="119857"/>
    <lineage>
        <taxon>Bacteria</taxon>
        <taxon>Pseudomonadati</taxon>
        <taxon>Pseudomonadota</taxon>
        <taxon>Gammaproteobacteria</taxon>
        <taxon>Thiotrichales</taxon>
        <taxon>Francisellaceae</taxon>
        <taxon>Francisella</taxon>
    </lineage>
</organism>
<sequence length="704" mass="77353">MKKMKLISSVTCTLMGMGTISIATATTIKSASSANSWNANTVYNSGDQVSYNGKTYTAKWWTKGDIPGNSDVWSSPKEESAEWNSSQAYSGGDTVTYQGNQYKAKYWTRGDNPANSGQYGPWELVGSQNSKGIVAIILPSKPEFVTDSSLASIQVEKDGTVIAEVKDAKWSSTTNLNIPFSGSSTNLTINVLPLNGAKGTASPSNFTLKNEGTQKVEIEYKQTEIGSIHIKTNADVATTTGYSLKNSAGETVANGFLDTNDDTIIDNLPSSQKGITYKLYVDSFSKDGFTYTPKQIAPIIVHDFNTTDVEVNFTKETLPSEVLVVNVSGLPKDKSKTITFTNSNGQSTKTQIKSDGTISKEIEKDGSTWNIAVTSVTGYKAIISPSSFTADQDTQNINISFEQLAPIESGKKVIGYYWKPGLISNDYKGSAEDVAPYTHVIYSFLTLDGSPNPDVPANKNWSGAYLNESMAGTDVLKVMGNYENPWDNNSNWQRVRIDNLIKVTHENKGKFIWAIGGWSDLQQTLKDDQVDAFVDQVVELLKLAGDGIDFDWEHMSQLANGSPNPNKDQQLAVLAKTLKTLRDRLDAEGMQDKQIGYTTRFNAFFESSKAHGFASDYNSDGEGIAIQKWLRDHDSSLEKTVNWVNIMAYDVSPQEMPKAQTWNMPLYKDMLSSFAKYVDPSLVLLGFEPGGQGRQWYVGRHGSR</sequence>
<dbReference type="SMART" id="SM00495">
    <property type="entry name" value="ChtBD3"/>
    <property type="match status" value="2"/>
</dbReference>